<organism evidence="2 3">
    <name type="scientific">Brevundimonas denitrificans</name>
    <dbReference type="NCBI Taxonomy" id="1443434"/>
    <lineage>
        <taxon>Bacteria</taxon>
        <taxon>Pseudomonadati</taxon>
        <taxon>Pseudomonadota</taxon>
        <taxon>Alphaproteobacteria</taxon>
        <taxon>Caulobacterales</taxon>
        <taxon>Caulobacteraceae</taxon>
        <taxon>Brevundimonas</taxon>
    </lineage>
</organism>
<comment type="caution">
    <text evidence="2">The sequence shown here is derived from an EMBL/GenBank/DDBJ whole genome shotgun (WGS) entry which is preliminary data.</text>
</comment>
<feature type="transmembrane region" description="Helical" evidence="1">
    <location>
        <begin position="12"/>
        <end position="34"/>
    </location>
</feature>
<dbReference type="RefSeq" id="WP_284221871.1">
    <property type="nucleotide sequence ID" value="NZ_BSOY01000015.1"/>
</dbReference>
<keyword evidence="1" id="KW-0472">Membrane</keyword>
<evidence type="ECO:0000256" key="1">
    <source>
        <dbReference type="SAM" id="Phobius"/>
    </source>
</evidence>
<proteinExistence type="predicted"/>
<dbReference type="Proteomes" id="UP001156921">
    <property type="component" value="Unassembled WGS sequence"/>
</dbReference>
<gene>
    <name evidence="2" type="ORF">GCM10007859_10330</name>
</gene>
<reference evidence="3" key="1">
    <citation type="journal article" date="2019" name="Int. J. Syst. Evol. Microbiol.">
        <title>The Global Catalogue of Microorganisms (GCM) 10K type strain sequencing project: providing services to taxonomists for standard genome sequencing and annotation.</title>
        <authorList>
            <consortium name="The Broad Institute Genomics Platform"/>
            <consortium name="The Broad Institute Genome Sequencing Center for Infectious Disease"/>
            <person name="Wu L."/>
            <person name="Ma J."/>
        </authorList>
    </citation>
    <scope>NUCLEOTIDE SEQUENCE [LARGE SCALE GENOMIC DNA]</scope>
    <source>
        <strain evidence="3">NBRC 110107</strain>
    </source>
</reference>
<evidence type="ECO:0000313" key="2">
    <source>
        <dbReference type="EMBL" id="GLS01023.1"/>
    </source>
</evidence>
<protein>
    <recommendedName>
        <fullName evidence="4">Conjugal transfer protein TraG</fullName>
    </recommendedName>
</protein>
<evidence type="ECO:0000313" key="3">
    <source>
        <dbReference type="Proteomes" id="UP001156921"/>
    </source>
</evidence>
<name>A0ABQ6BMB0_9CAUL</name>
<keyword evidence="1" id="KW-1133">Transmembrane helix</keyword>
<sequence>MNGWPKPWIWRAVGASLCWLALFVVWSAGVAWLYGEVKPEVPDWWLAERRGYRRLSPLDSLFLGFYVVGLMIGGVLSALGLFRIWRVSWDALSFVSGTTPDYPRIRRRRTVSHDDVFGDDD</sequence>
<accession>A0ABQ6BMB0</accession>
<dbReference type="EMBL" id="BSOY01000015">
    <property type="protein sequence ID" value="GLS01023.1"/>
    <property type="molecule type" value="Genomic_DNA"/>
</dbReference>
<keyword evidence="3" id="KW-1185">Reference proteome</keyword>
<keyword evidence="1" id="KW-0812">Transmembrane</keyword>
<feature type="transmembrane region" description="Helical" evidence="1">
    <location>
        <begin position="61"/>
        <end position="82"/>
    </location>
</feature>
<evidence type="ECO:0008006" key="4">
    <source>
        <dbReference type="Google" id="ProtNLM"/>
    </source>
</evidence>